<dbReference type="EMBL" id="JAULSW010000001">
    <property type="protein sequence ID" value="KAK3392823.1"/>
    <property type="molecule type" value="Genomic_DNA"/>
</dbReference>
<feature type="domain" description="Heterokaryon incompatibility" evidence="1">
    <location>
        <begin position="93"/>
        <end position="196"/>
    </location>
</feature>
<sequence length="467" mass="52212">MPRNRMFHASTDEEWDPLGTVNPDAAELSQHAGSDDCLQLAKRWLGKCLASHASCNQWSGQSLPARLLDVSDSAVCDSIRLVLVEEVPGGSPYLTLSYCWGKTKPLVLMTASLAAFRTSITISALPRTIQDAVDVTRRLGYRFLWVDFLCIIQDSVDDWEREAKKRDRVYLDSSLTIAATASASNEGGCYREREPLSYLPCRLSGTAHNGIYATDSCPDGYRVSNTGLLDPNLRWRLRNQMGPDPKLERGAASYEKMLNRVKRAFPSFEPPSMWDTERTFHDGWQTIVRLYSSCSLTMSSDKTVALSGIFQWLKRGRGLQYVEGFWYRNTLAPQKFLWALDAAEPLVRRPQSRGAPSWSWLSVDGLIAFPIKTPPDSDCVKHQEPEHTSEWVACSTVSVLDVAQSSATNTKNNIIIRTLRLSAKLLPSTWRPSRGASFGLTARSRPVRHRPPSQLSWSSAFSVTLGC</sequence>
<comment type="caution">
    <text evidence="2">The sequence shown here is derived from an EMBL/GenBank/DDBJ whole genome shotgun (WGS) entry which is preliminary data.</text>
</comment>
<gene>
    <name evidence="2" type="ORF">B0H63DRAFT_530326</name>
</gene>
<organism evidence="2 3">
    <name type="scientific">Podospora didyma</name>
    <dbReference type="NCBI Taxonomy" id="330526"/>
    <lineage>
        <taxon>Eukaryota</taxon>
        <taxon>Fungi</taxon>
        <taxon>Dikarya</taxon>
        <taxon>Ascomycota</taxon>
        <taxon>Pezizomycotina</taxon>
        <taxon>Sordariomycetes</taxon>
        <taxon>Sordariomycetidae</taxon>
        <taxon>Sordariales</taxon>
        <taxon>Podosporaceae</taxon>
        <taxon>Podospora</taxon>
    </lineage>
</organism>
<accession>A0AAE0P3L5</accession>
<reference evidence="2" key="1">
    <citation type="journal article" date="2023" name="Mol. Phylogenet. Evol.">
        <title>Genome-scale phylogeny and comparative genomics of the fungal order Sordariales.</title>
        <authorList>
            <person name="Hensen N."/>
            <person name="Bonometti L."/>
            <person name="Westerberg I."/>
            <person name="Brannstrom I.O."/>
            <person name="Guillou S."/>
            <person name="Cros-Aarteil S."/>
            <person name="Calhoun S."/>
            <person name="Haridas S."/>
            <person name="Kuo A."/>
            <person name="Mondo S."/>
            <person name="Pangilinan J."/>
            <person name="Riley R."/>
            <person name="LaButti K."/>
            <person name="Andreopoulos B."/>
            <person name="Lipzen A."/>
            <person name="Chen C."/>
            <person name="Yan M."/>
            <person name="Daum C."/>
            <person name="Ng V."/>
            <person name="Clum A."/>
            <person name="Steindorff A."/>
            <person name="Ohm R.A."/>
            <person name="Martin F."/>
            <person name="Silar P."/>
            <person name="Natvig D.O."/>
            <person name="Lalanne C."/>
            <person name="Gautier V."/>
            <person name="Ament-Velasquez S.L."/>
            <person name="Kruys A."/>
            <person name="Hutchinson M.I."/>
            <person name="Powell A.J."/>
            <person name="Barry K."/>
            <person name="Miller A.N."/>
            <person name="Grigoriev I.V."/>
            <person name="Debuchy R."/>
            <person name="Gladieux P."/>
            <person name="Hiltunen Thoren M."/>
            <person name="Johannesson H."/>
        </authorList>
    </citation>
    <scope>NUCLEOTIDE SEQUENCE</scope>
    <source>
        <strain evidence="2">CBS 232.78</strain>
    </source>
</reference>
<dbReference type="AlphaFoldDB" id="A0AAE0P3L5"/>
<dbReference type="InterPro" id="IPR010730">
    <property type="entry name" value="HET"/>
</dbReference>
<keyword evidence="3" id="KW-1185">Reference proteome</keyword>
<dbReference type="Pfam" id="PF06985">
    <property type="entry name" value="HET"/>
    <property type="match status" value="1"/>
</dbReference>
<dbReference type="PANTHER" id="PTHR33112:SF10">
    <property type="entry name" value="TOL"/>
    <property type="match status" value="1"/>
</dbReference>
<proteinExistence type="predicted"/>
<reference evidence="2" key="2">
    <citation type="submission" date="2023-06" db="EMBL/GenBank/DDBJ databases">
        <authorList>
            <consortium name="Lawrence Berkeley National Laboratory"/>
            <person name="Haridas S."/>
            <person name="Hensen N."/>
            <person name="Bonometti L."/>
            <person name="Westerberg I."/>
            <person name="Brannstrom I.O."/>
            <person name="Guillou S."/>
            <person name="Cros-Aarteil S."/>
            <person name="Calhoun S."/>
            <person name="Kuo A."/>
            <person name="Mondo S."/>
            <person name="Pangilinan J."/>
            <person name="Riley R."/>
            <person name="LaButti K."/>
            <person name="Andreopoulos B."/>
            <person name="Lipzen A."/>
            <person name="Chen C."/>
            <person name="Yanf M."/>
            <person name="Daum C."/>
            <person name="Ng V."/>
            <person name="Clum A."/>
            <person name="Steindorff A."/>
            <person name="Ohm R."/>
            <person name="Martin F."/>
            <person name="Silar P."/>
            <person name="Natvig D."/>
            <person name="Lalanne C."/>
            <person name="Gautier V."/>
            <person name="Ament-velasquez S.L."/>
            <person name="Kruys A."/>
            <person name="Hutchinson M.I."/>
            <person name="Powell A.J."/>
            <person name="Barry K."/>
            <person name="Miller A.N."/>
            <person name="Grigoriev I.V."/>
            <person name="Debuchy R."/>
            <person name="Gladieux P."/>
            <person name="Thoren M.H."/>
            <person name="Johannesson H."/>
        </authorList>
    </citation>
    <scope>NUCLEOTIDE SEQUENCE</scope>
    <source>
        <strain evidence="2">CBS 232.78</strain>
    </source>
</reference>
<evidence type="ECO:0000313" key="3">
    <source>
        <dbReference type="Proteomes" id="UP001285441"/>
    </source>
</evidence>
<evidence type="ECO:0000313" key="2">
    <source>
        <dbReference type="EMBL" id="KAK3392823.1"/>
    </source>
</evidence>
<dbReference type="Proteomes" id="UP001285441">
    <property type="component" value="Unassembled WGS sequence"/>
</dbReference>
<dbReference type="PANTHER" id="PTHR33112">
    <property type="entry name" value="DOMAIN PROTEIN, PUTATIVE-RELATED"/>
    <property type="match status" value="1"/>
</dbReference>
<protein>
    <submittedName>
        <fullName evidence="2">Heterokaryon incompatibility protein-domain-containing protein</fullName>
    </submittedName>
</protein>
<name>A0AAE0P3L5_9PEZI</name>
<evidence type="ECO:0000259" key="1">
    <source>
        <dbReference type="Pfam" id="PF06985"/>
    </source>
</evidence>